<protein>
    <submittedName>
        <fullName evidence="1">Uncharacterized protein</fullName>
    </submittedName>
</protein>
<evidence type="ECO:0000313" key="1">
    <source>
        <dbReference type="EMBL" id="KPM11794.1"/>
    </source>
</evidence>
<dbReference type="Proteomes" id="UP000616769">
    <property type="component" value="Unassembled WGS sequence"/>
</dbReference>
<proteinExistence type="predicted"/>
<dbReference type="VEuPathDB" id="VectorBase:SSCA003026"/>
<evidence type="ECO:0000313" key="2">
    <source>
        <dbReference type="Proteomes" id="UP000616769"/>
    </source>
</evidence>
<organism evidence="1 2">
    <name type="scientific">Sarcoptes scabiei</name>
    <name type="common">Itch mite</name>
    <name type="synonym">Acarus scabiei</name>
    <dbReference type="NCBI Taxonomy" id="52283"/>
    <lineage>
        <taxon>Eukaryota</taxon>
        <taxon>Metazoa</taxon>
        <taxon>Ecdysozoa</taxon>
        <taxon>Arthropoda</taxon>
        <taxon>Chelicerata</taxon>
        <taxon>Arachnida</taxon>
        <taxon>Acari</taxon>
        <taxon>Acariformes</taxon>
        <taxon>Sarcoptiformes</taxon>
        <taxon>Astigmata</taxon>
        <taxon>Psoroptidia</taxon>
        <taxon>Sarcoptoidea</taxon>
        <taxon>Sarcoptidae</taxon>
        <taxon>Sarcoptinae</taxon>
        <taxon>Sarcoptes</taxon>
    </lineage>
</organism>
<accession>A0A132ALF6</accession>
<reference evidence="1 2" key="1">
    <citation type="journal article" date="2015" name="Parasit. Vectors">
        <title>Draft genome of the scabies mite.</title>
        <authorList>
            <person name="Rider S.D.Jr."/>
            <person name="Morgan M.S."/>
            <person name="Arlian L.G."/>
        </authorList>
    </citation>
    <scope>NUCLEOTIDE SEQUENCE [LARGE SCALE GENOMIC DNA]</scope>
    <source>
        <strain evidence="1">Arlian Lab</strain>
    </source>
</reference>
<dbReference type="OrthoDB" id="6499135at2759"/>
<dbReference type="EMBL" id="JXLN01017979">
    <property type="protein sequence ID" value="KPM11794.1"/>
    <property type="molecule type" value="Genomic_DNA"/>
</dbReference>
<comment type="caution">
    <text evidence="1">The sequence shown here is derived from an EMBL/GenBank/DDBJ whole genome shotgun (WGS) entry which is preliminary data.</text>
</comment>
<dbReference type="AlphaFoldDB" id="A0A132ALF6"/>
<sequence>MFSPSLVYLFTLTIVGNNAESKACDRVLDSMINSCKAIRATLISTDSLDPKVACCKNTRYDLCVKGVKGYTNVAKSVGICQEANYESKIQDLESNVAMQAVKKLCESFDSKTCITDTMSSAWESISETLNPANLSTSISKNFNEALSSISSFTKSLNNQGQNGAASLATSLNGFIHPNQQANQYSIIPETGGDKKAQPIGEESQNSFSFSKILNSFSNPIEIIQKSAGGNKEEKKSSGGGGQQILDSIMTMFRQN</sequence>
<gene>
    <name evidence="1" type="ORF">QR98_0103690</name>
</gene>
<name>A0A132ALF6_SARSC</name>